<dbReference type="EMBL" id="CM047910">
    <property type="protein sequence ID" value="KAJ0075605.1"/>
    <property type="molecule type" value="Genomic_DNA"/>
</dbReference>
<organism evidence="1 2">
    <name type="scientific">Pistacia atlantica</name>
    <dbReference type="NCBI Taxonomy" id="434234"/>
    <lineage>
        <taxon>Eukaryota</taxon>
        <taxon>Viridiplantae</taxon>
        <taxon>Streptophyta</taxon>
        <taxon>Embryophyta</taxon>
        <taxon>Tracheophyta</taxon>
        <taxon>Spermatophyta</taxon>
        <taxon>Magnoliopsida</taxon>
        <taxon>eudicotyledons</taxon>
        <taxon>Gunneridae</taxon>
        <taxon>Pentapetalae</taxon>
        <taxon>rosids</taxon>
        <taxon>malvids</taxon>
        <taxon>Sapindales</taxon>
        <taxon>Anacardiaceae</taxon>
        <taxon>Pistacia</taxon>
    </lineage>
</organism>
<proteinExistence type="predicted"/>
<gene>
    <name evidence="1" type="ORF">Patl1_34428</name>
</gene>
<accession>A0ACC0ZRK5</accession>
<sequence length="119" mass="12778">MSALFAIMSVCDPFDSTRCLDSGTTHQVTTYISALSSPQPHSHTSSIVVENGCLLPSIVVLITHPRRHSGVVAFLSLSQPLLESWLLGLYCVFSLVSHEDTFPGVAIDSSSPPSTNSFQ</sequence>
<dbReference type="Proteomes" id="UP001164250">
    <property type="component" value="Chromosome 15"/>
</dbReference>
<reference evidence="2" key="1">
    <citation type="journal article" date="2023" name="G3 (Bethesda)">
        <title>Genome assembly and association tests identify interacting loci associated with vigor, precocity, and sex in interspecific pistachio rootstocks.</title>
        <authorList>
            <person name="Palmer W."/>
            <person name="Jacygrad E."/>
            <person name="Sagayaradj S."/>
            <person name="Cavanaugh K."/>
            <person name="Han R."/>
            <person name="Bertier L."/>
            <person name="Beede B."/>
            <person name="Kafkas S."/>
            <person name="Golino D."/>
            <person name="Preece J."/>
            <person name="Michelmore R."/>
        </authorList>
    </citation>
    <scope>NUCLEOTIDE SEQUENCE [LARGE SCALE GENOMIC DNA]</scope>
</reference>
<keyword evidence="2" id="KW-1185">Reference proteome</keyword>
<name>A0ACC0ZRK5_9ROSI</name>
<evidence type="ECO:0000313" key="1">
    <source>
        <dbReference type="EMBL" id="KAJ0075605.1"/>
    </source>
</evidence>
<evidence type="ECO:0000313" key="2">
    <source>
        <dbReference type="Proteomes" id="UP001164250"/>
    </source>
</evidence>
<protein>
    <submittedName>
        <fullName evidence="1">Uncharacterized protein</fullName>
    </submittedName>
</protein>
<comment type="caution">
    <text evidence="1">The sequence shown here is derived from an EMBL/GenBank/DDBJ whole genome shotgun (WGS) entry which is preliminary data.</text>
</comment>